<dbReference type="GO" id="GO:0009435">
    <property type="term" value="P:NAD+ biosynthetic process"/>
    <property type="evidence" value="ECO:0007669"/>
    <property type="project" value="UniProtKB-UniPathway"/>
</dbReference>
<dbReference type="InterPro" id="IPR036188">
    <property type="entry name" value="FAD/NAD-bd_sf"/>
</dbReference>
<organism evidence="12 13">
    <name type="scientific">Pycnococcus provasolii</name>
    <dbReference type="NCBI Taxonomy" id="41880"/>
    <lineage>
        <taxon>Eukaryota</taxon>
        <taxon>Viridiplantae</taxon>
        <taxon>Chlorophyta</taxon>
        <taxon>Pseudoscourfieldiophyceae</taxon>
        <taxon>Pseudoscourfieldiales</taxon>
        <taxon>Pycnococcaceae</taxon>
        <taxon>Pycnococcus</taxon>
    </lineage>
</organism>
<dbReference type="SUPFAM" id="SSF56425">
    <property type="entry name" value="Succinate dehydrogenase/fumarate reductase flavoprotein, catalytic domain"/>
    <property type="match status" value="1"/>
</dbReference>
<keyword evidence="7" id="KW-0274">FAD</keyword>
<keyword evidence="5" id="KW-0285">Flavoprotein</keyword>
<evidence type="ECO:0000256" key="2">
    <source>
        <dbReference type="ARBA" id="ARBA00004950"/>
    </source>
</evidence>
<dbReference type="EC" id="1.4.3.16" evidence="4"/>
<keyword evidence="13" id="KW-1185">Reference proteome</keyword>
<dbReference type="EMBL" id="BNJQ01000039">
    <property type="protein sequence ID" value="GHP12224.1"/>
    <property type="molecule type" value="Genomic_DNA"/>
</dbReference>
<evidence type="ECO:0000313" key="13">
    <source>
        <dbReference type="Proteomes" id="UP000660262"/>
    </source>
</evidence>
<evidence type="ECO:0000259" key="11">
    <source>
        <dbReference type="Pfam" id="PF02910"/>
    </source>
</evidence>
<evidence type="ECO:0000256" key="5">
    <source>
        <dbReference type="ARBA" id="ARBA00022630"/>
    </source>
</evidence>
<dbReference type="Pfam" id="PF02910">
    <property type="entry name" value="Succ_DH_flav_C"/>
    <property type="match status" value="1"/>
</dbReference>
<reference evidence="12" key="1">
    <citation type="submission" date="2020-10" db="EMBL/GenBank/DDBJ databases">
        <title>Unveiling of a novel bifunctional photoreceptor, Dualchrome1, isolated from a cosmopolitan green alga.</title>
        <authorList>
            <person name="Suzuki S."/>
            <person name="Kawachi M."/>
        </authorList>
    </citation>
    <scope>NUCLEOTIDE SEQUENCE</scope>
    <source>
        <strain evidence="12">NIES 2893</strain>
    </source>
</reference>
<dbReference type="InterPro" id="IPR015939">
    <property type="entry name" value="Fum_Rdtase/Succ_DH_flav-like_C"/>
</dbReference>
<keyword evidence="6" id="KW-0662">Pyridine nucleotide biosynthesis</keyword>
<dbReference type="InterPro" id="IPR005288">
    <property type="entry name" value="NadB"/>
</dbReference>
<feature type="compositionally biased region" description="Basic residues" evidence="9">
    <location>
        <begin position="451"/>
        <end position="466"/>
    </location>
</feature>
<dbReference type="UniPathway" id="UPA00253">
    <property type="reaction ID" value="UER00326"/>
</dbReference>
<dbReference type="PANTHER" id="PTHR42716">
    <property type="entry name" value="L-ASPARTATE OXIDASE"/>
    <property type="match status" value="1"/>
</dbReference>
<evidence type="ECO:0000259" key="10">
    <source>
        <dbReference type="Pfam" id="PF00890"/>
    </source>
</evidence>
<dbReference type="Pfam" id="PF00890">
    <property type="entry name" value="FAD_binding_2"/>
    <property type="match status" value="2"/>
</dbReference>
<evidence type="ECO:0000256" key="7">
    <source>
        <dbReference type="ARBA" id="ARBA00022827"/>
    </source>
</evidence>
<dbReference type="PANTHER" id="PTHR42716:SF2">
    <property type="entry name" value="L-ASPARTATE OXIDASE, CHLOROPLASTIC"/>
    <property type="match status" value="1"/>
</dbReference>
<dbReference type="Proteomes" id="UP000660262">
    <property type="component" value="Unassembled WGS sequence"/>
</dbReference>
<dbReference type="InterPro" id="IPR003953">
    <property type="entry name" value="FAD-dep_OxRdtase_2_FAD-bd"/>
</dbReference>
<comment type="caution">
    <text evidence="12">The sequence shown here is derived from an EMBL/GenBank/DDBJ whole genome shotgun (WGS) entry which is preliminary data.</text>
</comment>
<dbReference type="GO" id="GO:0008734">
    <property type="term" value="F:L-aspartate oxidase activity"/>
    <property type="evidence" value="ECO:0007669"/>
    <property type="project" value="UniProtKB-EC"/>
</dbReference>
<comment type="pathway">
    <text evidence="2">Cofactor biosynthesis; NAD(+) biosynthesis; iminoaspartate from L-aspartate (oxidase route): step 1/1.</text>
</comment>
<proteinExistence type="inferred from homology"/>
<comment type="cofactor">
    <cofactor evidence="1">
        <name>FAD</name>
        <dbReference type="ChEBI" id="CHEBI:57692"/>
    </cofactor>
</comment>
<dbReference type="AlphaFoldDB" id="A0A830HYP5"/>
<feature type="domain" description="Fumarate reductase/succinate dehydrogenase flavoprotein-like C-terminal" evidence="11">
    <location>
        <begin position="586"/>
        <end position="668"/>
    </location>
</feature>
<protein>
    <recommendedName>
        <fullName evidence="4">L-aspartate oxidase</fullName>
        <ecNumber evidence="4">1.4.3.16</ecNumber>
    </recommendedName>
</protein>
<evidence type="ECO:0000256" key="4">
    <source>
        <dbReference type="ARBA" id="ARBA00012173"/>
    </source>
</evidence>
<evidence type="ECO:0000256" key="3">
    <source>
        <dbReference type="ARBA" id="ARBA00008562"/>
    </source>
</evidence>
<dbReference type="OrthoDB" id="71672at2759"/>
<name>A0A830HYP5_9CHLO</name>
<evidence type="ECO:0000256" key="9">
    <source>
        <dbReference type="SAM" id="MobiDB-lite"/>
    </source>
</evidence>
<dbReference type="SUPFAM" id="SSF46977">
    <property type="entry name" value="Succinate dehydrogenase/fumarate reductase flavoprotein C-terminal domain"/>
    <property type="match status" value="1"/>
</dbReference>
<feature type="domain" description="FAD-dependent oxidoreductase 2 FAD-binding" evidence="10">
    <location>
        <begin position="60"/>
        <end position="442"/>
    </location>
</feature>
<dbReference type="SUPFAM" id="SSF51905">
    <property type="entry name" value="FAD/NAD(P)-binding domain"/>
    <property type="match status" value="1"/>
</dbReference>
<dbReference type="Gene3D" id="3.90.700.10">
    <property type="entry name" value="Succinate dehydrogenase/fumarate reductase flavoprotein, catalytic domain"/>
    <property type="match status" value="1"/>
</dbReference>
<accession>A0A830HYP5</accession>
<gene>
    <name evidence="12" type="ORF">PPROV_001095200</name>
</gene>
<keyword evidence="8" id="KW-0560">Oxidoreductase</keyword>
<sequence>MAKSSWKFNKKWPVTQWARAACSTWCATSYSYAIHHVFTRSSALVIIVFALQQQPQQNFVVVGTGIAGLTHALRVANFGKVAVLSKGTAGSDGSTAYAQGGVCAALAPTDSPQKHAHDTLLAGSHVNDPVVVDVVCQEGPELVLELAEFGAQFTRMSAYDDNASDEQFHLCTEGGHSQPRVVHAQDATGAEISRALLERVKSHPNITLHDRHAAVALVTSPDRSAVAGIDCLAFDDDEHSTTTLGKPVRFAAPCVCLATGGCGQIYPITTNPAGSTGDGVALATALGAVTDGMEFVQFHPTALAAPPPPGEKPTGRAFLVSEAVRGAGAKLVDANGDAVCRGGMGDLAPRDQVARDIYAAITRQMSDSPAAPQHVFLDAQAVEASGPKGKGGFALKFPTIDAELRRRGIDVSRGDLIPVAPACHYQCGGVCTDLDGRVLGTTSLRVTNMGRTRKSKQRRSRSRSAGRRASGEERAPERVLVHAHGPSSHHRHAQPIAGLFAAGECSSTGLHGANRLASNSLLEGLVFGKRAADAAKLHLKMVRAEGVDVGELALDAPWPFGFDVEACPGEVDVAKAVEESAMQVTAELQALMMSHCGIVRTTRGLLRAAEGVQELGIRLSEIRASGGAVASRVLALVECEFLHAYAREVVNAALHRRENRGLHYNVDHCGDQTEGLEVARSEVVS</sequence>
<dbReference type="InterPro" id="IPR027477">
    <property type="entry name" value="Succ_DH/fumarate_Rdtase_cat_sf"/>
</dbReference>
<feature type="region of interest" description="Disordered" evidence="9">
    <location>
        <begin position="445"/>
        <end position="491"/>
    </location>
</feature>
<dbReference type="InterPro" id="IPR037099">
    <property type="entry name" value="Fum_R/Succ_DH_flav-like_C_sf"/>
</dbReference>
<evidence type="ECO:0000256" key="1">
    <source>
        <dbReference type="ARBA" id="ARBA00001974"/>
    </source>
</evidence>
<dbReference type="Gene3D" id="3.50.50.60">
    <property type="entry name" value="FAD/NAD(P)-binding domain"/>
    <property type="match status" value="2"/>
</dbReference>
<feature type="domain" description="FAD-dependent oxidoreductase 2 FAD-binding" evidence="10">
    <location>
        <begin position="491"/>
        <end position="521"/>
    </location>
</feature>
<evidence type="ECO:0000256" key="8">
    <source>
        <dbReference type="ARBA" id="ARBA00023002"/>
    </source>
</evidence>
<comment type="similarity">
    <text evidence="3">Belongs to the FAD-dependent oxidoreductase 2 family. NadB subfamily.</text>
</comment>
<evidence type="ECO:0000313" key="12">
    <source>
        <dbReference type="EMBL" id="GHP12224.1"/>
    </source>
</evidence>
<feature type="compositionally biased region" description="Basic and acidic residues" evidence="9">
    <location>
        <begin position="469"/>
        <end position="480"/>
    </location>
</feature>
<dbReference type="Gene3D" id="1.20.58.100">
    <property type="entry name" value="Fumarate reductase/succinate dehydrogenase flavoprotein-like, C-terminal domain"/>
    <property type="match status" value="1"/>
</dbReference>
<evidence type="ECO:0000256" key="6">
    <source>
        <dbReference type="ARBA" id="ARBA00022642"/>
    </source>
</evidence>